<protein>
    <submittedName>
        <fullName evidence="2">Uncharacterized protein</fullName>
    </submittedName>
</protein>
<reference evidence="2" key="1">
    <citation type="journal article" date="2015" name="Nature">
        <title>Complex archaea that bridge the gap between prokaryotes and eukaryotes.</title>
        <authorList>
            <person name="Spang A."/>
            <person name="Saw J.H."/>
            <person name="Jorgensen S.L."/>
            <person name="Zaremba-Niedzwiedzka K."/>
            <person name="Martijn J."/>
            <person name="Lind A.E."/>
            <person name="van Eijk R."/>
            <person name="Schleper C."/>
            <person name="Guy L."/>
            <person name="Ettema T.J."/>
        </authorList>
    </citation>
    <scope>NUCLEOTIDE SEQUENCE</scope>
</reference>
<evidence type="ECO:0000313" key="2">
    <source>
        <dbReference type="EMBL" id="KKM98265.1"/>
    </source>
</evidence>
<proteinExistence type="predicted"/>
<organism evidence="2">
    <name type="scientific">marine sediment metagenome</name>
    <dbReference type="NCBI Taxonomy" id="412755"/>
    <lineage>
        <taxon>unclassified sequences</taxon>
        <taxon>metagenomes</taxon>
        <taxon>ecological metagenomes</taxon>
    </lineage>
</organism>
<comment type="caution">
    <text evidence="2">The sequence shown here is derived from an EMBL/GenBank/DDBJ whole genome shotgun (WGS) entry which is preliminary data.</text>
</comment>
<dbReference type="EMBL" id="LAZR01005643">
    <property type="protein sequence ID" value="KKM98265.1"/>
    <property type="molecule type" value="Genomic_DNA"/>
</dbReference>
<feature type="region of interest" description="Disordered" evidence="1">
    <location>
        <begin position="30"/>
        <end position="60"/>
    </location>
</feature>
<evidence type="ECO:0000256" key="1">
    <source>
        <dbReference type="SAM" id="MobiDB-lite"/>
    </source>
</evidence>
<sequence>MPKLAALQKRSAMAFGEFGTFWLAKTCSRHSRRMPQSPPPTEEQARYSVALQFDGRRLTT</sequence>
<gene>
    <name evidence="2" type="ORF">LCGC14_1159680</name>
</gene>
<dbReference type="AlphaFoldDB" id="A0A0F9PBE1"/>
<name>A0A0F9PBE1_9ZZZZ</name>
<accession>A0A0F9PBE1</accession>